<dbReference type="Proteomes" id="UP001630127">
    <property type="component" value="Unassembled WGS sequence"/>
</dbReference>
<dbReference type="AlphaFoldDB" id="A0ABD3AB69"/>
<comment type="caution">
    <text evidence="2">The sequence shown here is derived from an EMBL/GenBank/DDBJ whole genome shotgun (WGS) entry which is preliminary data.</text>
</comment>
<sequence>MKGGTSNLNNPKKNRRIRHIVAGKEPSSGKRAQNTNMSQNQNKGLHGEDYDPLIEDPPRFLLNRKDGSLDNEEFDEAPLRYSSFRVDVNIRNPRFEVGMKFTACICDGDPHEHAHAYFNKELFQQLYEHVLKPINGKDLWPQVDQVQLDPLISCVQPGRPKKVRRKDPFEINKPRRNQRSINPMQRLR</sequence>
<gene>
    <name evidence="2" type="ORF">ACH5RR_012456</name>
</gene>
<evidence type="ECO:0000313" key="3">
    <source>
        <dbReference type="Proteomes" id="UP001630127"/>
    </source>
</evidence>
<evidence type="ECO:0000256" key="1">
    <source>
        <dbReference type="SAM" id="MobiDB-lite"/>
    </source>
</evidence>
<feature type="region of interest" description="Disordered" evidence="1">
    <location>
        <begin position="157"/>
        <end position="188"/>
    </location>
</feature>
<name>A0ABD3AB69_9GENT</name>
<feature type="compositionally biased region" description="Polar residues" evidence="1">
    <location>
        <begin position="30"/>
        <end position="43"/>
    </location>
</feature>
<feature type="compositionally biased region" description="Basic residues" evidence="1">
    <location>
        <begin position="12"/>
        <end position="21"/>
    </location>
</feature>
<feature type="region of interest" description="Disordered" evidence="1">
    <location>
        <begin position="1"/>
        <end position="48"/>
    </location>
</feature>
<feature type="compositionally biased region" description="Polar residues" evidence="1">
    <location>
        <begin position="179"/>
        <end position="188"/>
    </location>
</feature>
<proteinExistence type="predicted"/>
<feature type="compositionally biased region" description="Polar residues" evidence="1">
    <location>
        <begin position="1"/>
        <end position="11"/>
    </location>
</feature>
<reference evidence="2 3" key="1">
    <citation type="submission" date="2024-11" db="EMBL/GenBank/DDBJ databases">
        <title>A near-complete genome assembly of Cinchona calisaya.</title>
        <authorList>
            <person name="Lian D.C."/>
            <person name="Zhao X.W."/>
            <person name="Wei L."/>
        </authorList>
    </citation>
    <scope>NUCLEOTIDE SEQUENCE [LARGE SCALE GENOMIC DNA]</scope>
    <source>
        <tissue evidence="2">Nenye</tissue>
    </source>
</reference>
<evidence type="ECO:0000313" key="2">
    <source>
        <dbReference type="EMBL" id="KAL3527800.1"/>
    </source>
</evidence>
<accession>A0ABD3AB69</accession>
<dbReference type="EMBL" id="JBJUIK010000005">
    <property type="protein sequence ID" value="KAL3527800.1"/>
    <property type="molecule type" value="Genomic_DNA"/>
</dbReference>
<keyword evidence="3" id="KW-1185">Reference proteome</keyword>
<organism evidence="2 3">
    <name type="scientific">Cinchona calisaya</name>
    <dbReference type="NCBI Taxonomy" id="153742"/>
    <lineage>
        <taxon>Eukaryota</taxon>
        <taxon>Viridiplantae</taxon>
        <taxon>Streptophyta</taxon>
        <taxon>Embryophyta</taxon>
        <taxon>Tracheophyta</taxon>
        <taxon>Spermatophyta</taxon>
        <taxon>Magnoliopsida</taxon>
        <taxon>eudicotyledons</taxon>
        <taxon>Gunneridae</taxon>
        <taxon>Pentapetalae</taxon>
        <taxon>asterids</taxon>
        <taxon>lamiids</taxon>
        <taxon>Gentianales</taxon>
        <taxon>Rubiaceae</taxon>
        <taxon>Cinchonoideae</taxon>
        <taxon>Cinchoneae</taxon>
        <taxon>Cinchona</taxon>
    </lineage>
</organism>
<protein>
    <submittedName>
        <fullName evidence="2">Uncharacterized protein</fullName>
    </submittedName>
</protein>